<feature type="compositionally biased region" description="Low complexity" evidence="1">
    <location>
        <begin position="512"/>
        <end position="534"/>
    </location>
</feature>
<evidence type="ECO:0000256" key="1">
    <source>
        <dbReference type="SAM" id="MobiDB-lite"/>
    </source>
</evidence>
<keyword evidence="3" id="KW-1185">Reference proteome</keyword>
<sequence>MSNSNRARSERTRRTAAIIAAAGASGVLIAMGGTGVLAQGPPPPPPAPPAPPSPAPPSPPPLEEQPPGGQAPGQNEGRGDQKLGGIDTGMTVESADPVSVDLDDNAPEKVEYRFAEPVSDVGDPSSFQLSGFNTNASVKAQTAKIKEGDTRTVLTEYAPGTDVNAYTVAITDSQAVQNESGRTNLPNTVELQGNQQNRVSGTDAPRLTDRSHKDDTLDQVTYVFDRKLKEDGGADASKFGLYTKDGRAITGQSIVTTNDETITVQFDSQVEDGVKQFAKADAVSDTRGVKNAPSAVGDDTTGPNLSSTSGLIGKTQFDYTFDEPVTAKDAEKFVIYTADGKAIHGDSVVQPSPETIRVAYPEIQDYGDQISLAAVDEDAAESSDGSATPNAVGDQSVGGDRSGSLTSGPDLTGASVDSETGQVRLDFDEPIDDSKTYDKAGFQLVTTAGDRIDAKDVVEIDGSSVLVSFNRASAEAASSVTVNNNAVQDEQGNGNLLANKALGEGNGQPSGQLNDQNQSNLNDNRSDLNNNNDNNRSDLNDNQSDNNNQDRQDDLDNGSSNNGPN</sequence>
<feature type="region of interest" description="Disordered" evidence="1">
    <location>
        <begin position="502"/>
        <end position="565"/>
    </location>
</feature>
<reference evidence="2 3" key="1">
    <citation type="submission" date="2023-04" db="EMBL/GenBank/DDBJ databases">
        <title>Draft genome sequence of Saccharopolyspora sp. TS4A08 isolated from sweet potato rhizospheric soil.</title>
        <authorList>
            <person name="Suksaard P."/>
            <person name="Duangmal K."/>
        </authorList>
    </citation>
    <scope>NUCLEOTIDE SEQUENCE [LARGE SCALE GENOMIC DNA]</scope>
    <source>
        <strain evidence="2 3">TS4A08</strain>
    </source>
</reference>
<comment type="caution">
    <text evidence="2">The sequence shown here is derived from an EMBL/GenBank/DDBJ whole genome shotgun (WGS) entry which is preliminary data.</text>
</comment>
<feature type="compositionally biased region" description="Pro residues" evidence="1">
    <location>
        <begin position="40"/>
        <end position="64"/>
    </location>
</feature>
<feature type="compositionally biased region" description="Polar residues" evidence="1">
    <location>
        <begin position="403"/>
        <end position="421"/>
    </location>
</feature>
<dbReference type="EMBL" id="JASAOF010000002">
    <property type="protein sequence ID" value="MDI2027684.1"/>
    <property type="molecule type" value="Genomic_DNA"/>
</dbReference>
<evidence type="ECO:0000313" key="3">
    <source>
        <dbReference type="Proteomes" id="UP001237595"/>
    </source>
</evidence>
<evidence type="ECO:0008006" key="4">
    <source>
        <dbReference type="Google" id="ProtNLM"/>
    </source>
</evidence>
<feature type="region of interest" description="Disordered" evidence="1">
    <location>
        <begin position="33"/>
        <end position="103"/>
    </location>
</feature>
<evidence type="ECO:0000313" key="2">
    <source>
        <dbReference type="EMBL" id="MDI2027684.1"/>
    </source>
</evidence>
<protein>
    <recommendedName>
        <fullName evidence="4">SbsA Ig-like domain-containing protein</fullName>
    </recommendedName>
</protein>
<organism evidence="2 3">
    <name type="scientific">Saccharopolyspora ipomoeae</name>
    <dbReference type="NCBI Taxonomy" id="3042027"/>
    <lineage>
        <taxon>Bacteria</taxon>
        <taxon>Bacillati</taxon>
        <taxon>Actinomycetota</taxon>
        <taxon>Actinomycetes</taxon>
        <taxon>Pseudonocardiales</taxon>
        <taxon>Pseudonocardiaceae</taxon>
        <taxon>Saccharopolyspora</taxon>
    </lineage>
</organism>
<feature type="compositionally biased region" description="Low complexity" evidence="1">
    <location>
        <begin position="65"/>
        <end position="74"/>
    </location>
</feature>
<dbReference type="RefSeq" id="WP_281454070.1">
    <property type="nucleotide sequence ID" value="NZ_JASAOF010000002.1"/>
</dbReference>
<gene>
    <name evidence="2" type="ORF">QFW96_03650</name>
</gene>
<feature type="region of interest" description="Disordered" evidence="1">
    <location>
        <begin position="377"/>
        <end position="432"/>
    </location>
</feature>
<accession>A0ABT6PIA3</accession>
<dbReference type="Proteomes" id="UP001237595">
    <property type="component" value="Unassembled WGS sequence"/>
</dbReference>
<proteinExistence type="predicted"/>
<name>A0ABT6PIA3_9PSEU</name>
<feature type="region of interest" description="Disordered" evidence="1">
    <location>
        <begin position="192"/>
        <end position="211"/>
    </location>
</feature>